<dbReference type="Proteomes" id="UP000002038">
    <property type="component" value="Unassembled WGS sequence"/>
</dbReference>
<dbReference type="VEuPathDB" id="FungiDB:BDBG_04710"/>
<dbReference type="KEGG" id="bgh:BDBG_04710"/>
<keyword evidence="1" id="KW-0472">Membrane</keyword>
<keyword evidence="3" id="KW-1185">Reference proteome</keyword>
<proteinExistence type="predicted"/>
<keyword evidence="1" id="KW-1133">Transmembrane helix</keyword>
<evidence type="ECO:0000256" key="1">
    <source>
        <dbReference type="SAM" id="Phobius"/>
    </source>
</evidence>
<dbReference type="AlphaFoldDB" id="A0A179UMW0"/>
<name>A0A179UMW0_BLAGS</name>
<protein>
    <submittedName>
        <fullName evidence="2">Uncharacterized protein</fullName>
    </submittedName>
</protein>
<accession>A0A179UMW0</accession>
<evidence type="ECO:0000313" key="2">
    <source>
        <dbReference type="EMBL" id="OAT09163.1"/>
    </source>
</evidence>
<reference evidence="3" key="1">
    <citation type="journal article" date="2015" name="PLoS Genet.">
        <title>The dynamic genome and transcriptome of the human fungal pathogen Blastomyces and close relative Emmonsia.</title>
        <authorList>
            <person name="Munoz J.F."/>
            <person name="Gauthier G.M."/>
            <person name="Desjardins C.A."/>
            <person name="Gallo J.E."/>
            <person name="Holder J."/>
            <person name="Sullivan T.D."/>
            <person name="Marty A.J."/>
            <person name="Carmen J.C."/>
            <person name="Chen Z."/>
            <person name="Ding L."/>
            <person name="Gujja S."/>
            <person name="Magrini V."/>
            <person name="Misas E."/>
            <person name="Mitreva M."/>
            <person name="Priest M."/>
            <person name="Saif S."/>
            <person name="Whiston E.A."/>
            <person name="Young S."/>
            <person name="Zeng Q."/>
            <person name="Goldman W.E."/>
            <person name="Mardis E.R."/>
            <person name="Taylor J.W."/>
            <person name="McEwen J.G."/>
            <person name="Clay O.K."/>
            <person name="Klein B.S."/>
            <person name="Cuomo C.A."/>
        </authorList>
    </citation>
    <scope>NUCLEOTIDE SEQUENCE [LARGE SCALE GENOMIC DNA]</scope>
    <source>
        <strain evidence="3">SLH14081</strain>
    </source>
</reference>
<dbReference type="EMBL" id="GG657456">
    <property type="protein sequence ID" value="OAT09163.1"/>
    <property type="molecule type" value="Genomic_DNA"/>
</dbReference>
<feature type="transmembrane region" description="Helical" evidence="1">
    <location>
        <begin position="159"/>
        <end position="179"/>
    </location>
</feature>
<gene>
    <name evidence="2" type="ORF">BDBG_04710</name>
</gene>
<feature type="transmembrane region" description="Helical" evidence="1">
    <location>
        <begin position="111"/>
        <end position="129"/>
    </location>
</feature>
<dbReference type="OrthoDB" id="4206252at2759"/>
<keyword evidence="1" id="KW-0812">Transmembrane</keyword>
<sequence length="195" mass="22128">MSIFGVAMIVVIENCVDWTIFFEQTAGIMQGSSWSEIWELSHVWRRFTVPGMYYLGIGCRAADLSMHEIDSMQWEGGLQILYYRPFRYSLAKSGMVALYTQLASSATHLKFLYAFGAVVFFHRVAATLIDEMDSSTDSMETEDDDIYLHDRLAHVEPNVSVGLVFYFSIGILTICVTIARQMTNAIALNNPLEFF</sequence>
<organism evidence="2 3">
    <name type="scientific">Blastomyces gilchristii (strain SLH14081)</name>
    <name type="common">Blastomyces dermatitidis</name>
    <dbReference type="NCBI Taxonomy" id="559298"/>
    <lineage>
        <taxon>Eukaryota</taxon>
        <taxon>Fungi</taxon>
        <taxon>Dikarya</taxon>
        <taxon>Ascomycota</taxon>
        <taxon>Pezizomycotina</taxon>
        <taxon>Eurotiomycetes</taxon>
        <taxon>Eurotiomycetidae</taxon>
        <taxon>Onygenales</taxon>
        <taxon>Ajellomycetaceae</taxon>
        <taxon>Blastomyces</taxon>
    </lineage>
</organism>
<evidence type="ECO:0000313" key="3">
    <source>
        <dbReference type="Proteomes" id="UP000002038"/>
    </source>
</evidence>
<dbReference type="RefSeq" id="XP_002624846.2">
    <property type="nucleotide sequence ID" value="XM_002624800.2"/>
</dbReference>
<dbReference type="GeneID" id="8504430"/>